<feature type="transmembrane region" description="Helical" evidence="1">
    <location>
        <begin position="60"/>
        <end position="81"/>
    </location>
</feature>
<evidence type="ECO:0000313" key="3">
    <source>
        <dbReference type="Proteomes" id="UP000288405"/>
    </source>
</evidence>
<comment type="caution">
    <text evidence="2">The sequence shown here is derived from an EMBL/GenBank/DDBJ whole genome shotgun (WGS) entry which is preliminary data.</text>
</comment>
<dbReference type="OrthoDB" id="9975726at2"/>
<feature type="transmembrane region" description="Helical" evidence="1">
    <location>
        <begin position="27"/>
        <end position="48"/>
    </location>
</feature>
<dbReference type="EMBL" id="PIPM01000007">
    <property type="protein sequence ID" value="RUO32671.1"/>
    <property type="molecule type" value="Genomic_DNA"/>
</dbReference>
<organism evidence="2 3">
    <name type="scientific">Aliidiomarina sanyensis</name>
    <dbReference type="NCBI Taxonomy" id="1249555"/>
    <lineage>
        <taxon>Bacteria</taxon>
        <taxon>Pseudomonadati</taxon>
        <taxon>Pseudomonadota</taxon>
        <taxon>Gammaproteobacteria</taxon>
        <taxon>Alteromonadales</taxon>
        <taxon>Idiomarinaceae</taxon>
        <taxon>Aliidiomarina</taxon>
    </lineage>
</organism>
<keyword evidence="3" id="KW-1185">Reference proteome</keyword>
<name>A0A432WG07_9GAMM</name>
<reference evidence="2 3" key="1">
    <citation type="journal article" date="2011" name="Front. Microbiol.">
        <title>Genomic signatures of strain selection and enhancement in Bacillus atrophaeus var. globigii, a historical biowarfare simulant.</title>
        <authorList>
            <person name="Gibbons H.S."/>
            <person name="Broomall S.M."/>
            <person name="McNew L.A."/>
            <person name="Daligault H."/>
            <person name="Chapman C."/>
            <person name="Bruce D."/>
            <person name="Karavis M."/>
            <person name="Krepps M."/>
            <person name="McGregor P.A."/>
            <person name="Hong C."/>
            <person name="Park K.H."/>
            <person name="Akmal A."/>
            <person name="Feldman A."/>
            <person name="Lin J.S."/>
            <person name="Chang W.E."/>
            <person name="Higgs B.W."/>
            <person name="Demirev P."/>
            <person name="Lindquist J."/>
            <person name="Liem A."/>
            <person name="Fochler E."/>
            <person name="Read T.D."/>
            <person name="Tapia R."/>
            <person name="Johnson S."/>
            <person name="Bishop-Lilly K.A."/>
            <person name="Detter C."/>
            <person name="Han C."/>
            <person name="Sozhamannan S."/>
            <person name="Rosenzweig C.N."/>
            <person name="Skowronski E.W."/>
        </authorList>
    </citation>
    <scope>NUCLEOTIDE SEQUENCE [LARGE SCALE GENOMIC DNA]</scope>
    <source>
        <strain evidence="2 3">GYP-17</strain>
    </source>
</reference>
<proteinExistence type="predicted"/>
<sequence>MTLLRLGLLCVIFVIMAMTYQNHVPNGALMLVNFLPLLYPTLVILLYPRLNRLWMRTLSVAAFFTTLMQGNFQISLFYGWAGLEDRAQTYHAVALWAPLYSLMVGGFVTLAIYIVLRIKLARNEKI</sequence>
<feature type="transmembrane region" description="Helical" evidence="1">
    <location>
        <begin position="93"/>
        <end position="116"/>
    </location>
</feature>
<dbReference type="Proteomes" id="UP000288405">
    <property type="component" value="Unassembled WGS sequence"/>
</dbReference>
<dbReference type="AlphaFoldDB" id="A0A432WG07"/>
<protein>
    <submittedName>
        <fullName evidence="2">Uncharacterized protein</fullName>
    </submittedName>
</protein>
<evidence type="ECO:0000313" key="2">
    <source>
        <dbReference type="EMBL" id="RUO32671.1"/>
    </source>
</evidence>
<keyword evidence="1" id="KW-0812">Transmembrane</keyword>
<dbReference type="RefSeq" id="WP_126777054.1">
    <property type="nucleotide sequence ID" value="NZ_PIPM01000007.1"/>
</dbReference>
<evidence type="ECO:0000256" key="1">
    <source>
        <dbReference type="SAM" id="Phobius"/>
    </source>
</evidence>
<keyword evidence="1" id="KW-1133">Transmembrane helix</keyword>
<gene>
    <name evidence="2" type="ORF">CWE11_07795</name>
</gene>
<keyword evidence="1" id="KW-0472">Membrane</keyword>
<accession>A0A432WG07</accession>